<gene>
    <name evidence="3" type="ORF">EJB05_39892</name>
</gene>
<evidence type="ECO:0000313" key="4">
    <source>
        <dbReference type="Proteomes" id="UP000324897"/>
    </source>
</evidence>
<organism evidence="3 4">
    <name type="scientific">Eragrostis curvula</name>
    <name type="common">weeping love grass</name>
    <dbReference type="NCBI Taxonomy" id="38414"/>
    <lineage>
        <taxon>Eukaryota</taxon>
        <taxon>Viridiplantae</taxon>
        <taxon>Streptophyta</taxon>
        <taxon>Embryophyta</taxon>
        <taxon>Tracheophyta</taxon>
        <taxon>Spermatophyta</taxon>
        <taxon>Magnoliopsida</taxon>
        <taxon>Liliopsida</taxon>
        <taxon>Poales</taxon>
        <taxon>Poaceae</taxon>
        <taxon>PACMAD clade</taxon>
        <taxon>Chloridoideae</taxon>
        <taxon>Eragrostideae</taxon>
        <taxon>Eragrostidinae</taxon>
        <taxon>Eragrostis</taxon>
    </lineage>
</organism>
<sequence>MTHELNYYWSLGEVPDNDKSSCVIYKVQQHIRMVDRFSYEPCMLSIGPYHHGVPALQNMQKEKWSYLDYILHMNYDRTLLDYLHALEGLEKLARSCYSEEINMDAEEFLQMLLLDGCFVLVSLGGTKGISAGTGQVNGENLNSGEKLLGNGGQNTSHPDDVNEANETRKESLGQEGSQNCEREETQRTEFDDEIGQWFFRFFNHDLFLLENQIPFFIVKKIFEVLAGDNICGETFTHEIANFVEAALRWFPKSIQESDRPNDFHHLLHLCHMYFRPSQKGEEYSYQAVPQSFLRFLRCGRKYLKLGHYQDETEQGPSLSVNLDMPCLHDGQQLNRWRRAAQYLEAGVKFKKREHDKLHPHSLLDILFSNGSMEIPCIVVDEYTGTLFRNLIAFEQTCPQFGDDFTAYIVFLSQLISMPEDVTLLARREIIVHHLDGDEMVSDLFTMLSKDVVFDFNGQYYLKSLCQMMENYYQSRLNRWIAWLWLNHFSNPWLGLAAFATVIVLICTIVQTVFGILAYVNPPA</sequence>
<keyword evidence="2" id="KW-0472">Membrane</keyword>
<protein>
    <submittedName>
        <fullName evidence="3">Uncharacterized protein</fullName>
    </submittedName>
</protein>
<dbReference type="InterPro" id="IPR004158">
    <property type="entry name" value="DUF247_pln"/>
</dbReference>
<feature type="region of interest" description="Disordered" evidence="1">
    <location>
        <begin position="140"/>
        <end position="186"/>
    </location>
</feature>
<keyword evidence="2" id="KW-1133">Transmembrane helix</keyword>
<dbReference type="EMBL" id="RWGY01000031">
    <property type="protein sequence ID" value="TVU16334.1"/>
    <property type="molecule type" value="Genomic_DNA"/>
</dbReference>
<dbReference type="Pfam" id="PF03140">
    <property type="entry name" value="DUF247"/>
    <property type="match status" value="1"/>
</dbReference>
<evidence type="ECO:0000256" key="2">
    <source>
        <dbReference type="SAM" id="Phobius"/>
    </source>
</evidence>
<dbReference type="Proteomes" id="UP000324897">
    <property type="component" value="Unassembled WGS sequence"/>
</dbReference>
<dbReference type="Gramene" id="TVU16334">
    <property type="protein sequence ID" value="TVU16334"/>
    <property type="gene ID" value="EJB05_39892"/>
</dbReference>
<dbReference type="PANTHER" id="PTHR31170:SF18">
    <property type="entry name" value="(WILD MALAYSIAN BANANA) HYPOTHETICAL PROTEIN"/>
    <property type="match status" value="1"/>
</dbReference>
<feature type="compositionally biased region" description="Basic and acidic residues" evidence="1">
    <location>
        <begin position="157"/>
        <end position="172"/>
    </location>
</feature>
<feature type="non-terminal residue" evidence="3">
    <location>
        <position position="1"/>
    </location>
</feature>
<dbReference type="AlphaFoldDB" id="A0A5J9TY58"/>
<feature type="transmembrane region" description="Helical" evidence="2">
    <location>
        <begin position="492"/>
        <end position="519"/>
    </location>
</feature>
<dbReference type="OrthoDB" id="672127at2759"/>
<dbReference type="PANTHER" id="PTHR31170">
    <property type="entry name" value="BNAC04G53230D PROTEIN"/>
    <property type="match status" value="1"/>
</dbReference>
<evidence type="ECO:0000256" key="1">
    <source>
        <dbReference type="SAM" id="MobiDB-lite"/>
    </source>
</evidence>
<keyword evidence="4" id="KW-1185">Reference proteome</keyword>
<accession>A0A5J9TY58</accession>
<keyword evidence="2" id="KW-0812">Transmembrane</keyword>
<reference evidence="3 4" key="1">
    <citation type="journal article" date="2019" name="Sci. Rep.">
        <title>A high-quality genome of Eragrostis curvula grass provides insights into Poaceae evolution and supports new strategies to enhance forage quality.</title>
        <authorList>
            <person name="Carballo J."/>
            <person name="Santos B.A.C.M."/>
            <person name="Zappacosta D."/>
            <person name="Garbus I."/>
            <person name="Selva J.P."/>
            <person name="Gallo C.A."/>
            <person name="Diaz A."/>
            <person name="Albertini E."/>
            <person name="Caccamo M."/>
            <person name="Echenique V."/>
        </authorList>
    </citation>
    <scope>NUCLEOTIDE SEQUENCE [LARGE SCALE GENOMIC DNA]</scope>
    <source>
        <strain evidence="4">cv. Victoria</strain>
        <tissue evidence="3">Leaf</tissue>
    </source>
</reference>
<evidence type="ECO:0000313" key="3">
    <source>
        <dbReference type="EMBL" id="TVU16334.1"/>
    </source>
</evidence>
<proteinExistence type="predicted"/>
<comment type="caution">
    <text evidence="3">The sequence shown here is derived from an EMBL/GenBank/DDBJ whole genome shotgun (WGS) entry which is preliminary data.</text>
</comment>
<name>A0A5J9TY58_9POAL</name>